<gene>
    <name evidence="1" type="ORF">BDY19DRAFT_882785</name>
</gene>
<protein>
    <submittedName>
        <fullName evidence="1">Metallo-dependent phosphatase-like protein</fullName>
    </submittedName>
</protein>
<proteinExistence type="predicted"/>
<sequence length="498" mass="56740">MPALALKDISLLNWLRILWVLVVFWYEYGLFKYRLAYCKWGDKQPAKSTVNPHHVLLLTDPQVRTLSTIGRGFLGSLRLWVYHESLKKNWAYAKSLRPDSIVFLGDILHAGQKIERDDEYMEAVSHFLQIFSTREETDLYFVPGNEDVGLDLLASSTPQARDRYFKYFGHANRKVSISKHTFVFLDAPLLVEEDYHRAKMHKGYEEWKAGDDGSVEFIRSFRGNDTDPQQPVILFSHIPLYRPDTASCGPLREYGTIHRGAGPGYQNTLGKLTTEFIFEHISPSLVFSGDDRDYCEYTHESQHTSQPVHIREVTVKSFSPFKDIRHPGFHLLSLTPPDAQSTSAKRTFIDSPCFLPDQTSTYTSVYFPLSAITLLVLAIITLRKPHGRYTSLLPSTSPVSYRSRRSRSPPKRPTADRRISWTFSLSSPPSTPLASPWSRTRKESRLSITLDKIDLGRYTPSHSPAYRALQVLLGVFVSFGSAILPAVVLWTFIAWTSG</sequence>
<dbReference type="Proteomes" id="UP001055072">
    <property type="component" value="Unassembled WGS sequence"/>
</dbReference>
<reference evidence="1" key="1">
    <citation type="journal article" date="2021" name="Environ. Microbiol.">
        <title>Gene family expansions and transcriptome signatures uncover fungal adaptations to wood decay.</title>
        <authorList>
            <person name="Hage H."/>
            <person name="Miyauchi S."/>
            <person name="Viragh M."/>
            <person name="Drula E."/>
            <person name="Min B."/>
            <person name="Chaduli D."/>
            <person name="Navarro D."/>
            <person name="Favel A."/>
            <person name="Norest M."/>
            <person name="Lesage-Meessen L."/>
            <person name="Balint B."/>
            <person name="Merenyi Z."/>
            <person name="de Eugenio L."/>
            <person name="Morin E."/>
            <person name="Martinez A.T."/>
            <person name="Baldrian P."/>
            <person name="Stursova M."/>
            <person name="Martinez M.J."/>
            <person name="Novotny C."/>
            <person name="Magnuson J.K."/>
            <person name="Spatafora J.W."/>
            <person name="Maurice S."/>
            <person name="Pangilinan J."/>
            <person name="Andreopoulos W."/>
            <person name="LaButti K."/>
            <person name="Hundley H."/>
            <person name="Na H."/>
            <person name="Kuo A."/>
            <person name="Barry K."/>
            <person name="Lipzen A."/>
            <person name="Henrissat B."/>
            <person name="Riley R."/>
            <person name="Ahrendt S."/>
            <person name="Nagy L.G."/>
            <person name="Grigoriev I.V."/>
            <person name="Martin F."/>
            <person name="Rosso M.N."/>
        </authorList>
    </citation>
    <scope>NUCLEOTIDE SEQUENCE</scope>
    <source>
        <strain evidence="1">CBS 384.51</strain>
    </source>
</reference>
<name>A0ACB8UFY7_9APHY</name>
<evidence type="ECO:0000313" key="1">
    <source>
        <dbReference type="EMBL" id="KAI0093186.1"/>
    </source>
</evidence>
<comment type="caution">
    <text evidence="1">The sequence shown here is derived from an EMBL/GenBank/DDBJ whole genome shotgun (WGS) entry which is preliminary data.</text>
</comment>
<evidence type="ECO:0000313" key="2">
    <source>
        <dbReference type="Proteomes" id="UP001055072"/>
    </source>
</evidence>
<organism evidence="1 2">
    <name type="scientific">Irpex rosettiformis</name>
    <dbReference type="NCBI Taxonomy" id="378272"/>
    <lineage>
        <taxon>Eukaryota</taxon>
        <taxon>Fungi</taxon>
        <taxon>Dikarya</taxon>
        <taxon>Basidiomycota</taxon>
        <taxon>Agaricomycotina</taxon>
        <taxon>Agaricomycetes</taxon>
        <taxon>Polyporales</taxon>
        <taxon>Irpicaceae</taxon>
        <taxon>Irpex</taxon>
    </lineage>
</organism>
<dbReference type="EMBL" id="MU274902">
    <property type="protein sequence ID" value="KAI0093186.1"/>
    <property type="molecule type" value="Genomic_DNA"/>
</dbReference>
<keyword evidence="2" id="KW-1185">Reference proteome</keyword>
<accession>A0ACB8UFY7</accession>